<gene>
    <name evidence="2" type="ORF">AL00_11285</name>
</gene>
<keyword evidence="1" id="KW-0472">Membrane</keyword>
<dbReference type="RefSeq" id="WP_025160470.1">
    <property type="nucleotide sequence ID" value="NZ_JANF02000056.1"/>
</dbReference>
<dbReference type="AlphaFoldDB" id="A0A8E1C2L8"/>
<evidence type="ECO:0000313" key="2">
    <source>
        <dbReference type="EMBL" id="KER36324.1"/>
    </source>
</evidence>
<evidence type="ECO:0000256" key="1">
    <source>
        <dbReference type="SAM" id="Phobius"/>
    </source>
</evidence>
<keyword evidence="1" id="KW-1133">Transmembrane helix</keyword>
<organism evidence="2 3">
    <name type="scientific">Sphingobium indicum F2</name>
    <dbReference type="NCBI Taxonomy" id="1450518"/>
    <lineage>
        <taxon>Bacteria</taxon>
        <taxon>Pseudomonadati</taxon>
        <taxon>Pseudomonadota</taxon>
        <taxon>Alphaproteobacteria</taxon>
        <taxon>Sphingomonadales</taxon>
        <taxon>Sphingomonadaceae</taxon>
        <taxon>Sphingobium</taxon>
    </lineage>
</organism>
<feature type="transmembrane region" description="Helical" evidence="1">
    <location>
        <begin position="17"/>
        <end position="35"/>
    </location>
</feature>
<dbReference type="Proteomes" id="UP000028135">
    <property type="component" value="Unassembled WGS sequence"/>
</dbReference>
<reference evidence="2 3" key="1">
    <citation type="submission" date="2014-05" db="EMBL/GenBank/DDBJ databases">
        <title>Genome Announcement of Sphingobium lucknowense F2.</title>
        <authorList>
            <person name="Lal R."/>
            <person name="Negi V."/>
            <person name="Lata P."/>
            <person name="Sangwan N."/>
            <person name="Gupta S.K."/>
            <person name="Rao D.L.N."/>
            <person name="Das S."/>
        </authorList>
    </citation>
    <scope>NUCLEOTIDE SEQUENCE [LARGE SCALE GENOMIC DNA]</scope>
    <source>
        <strain evidence="2 3">F2</strain>
    </source>
</reference>
<proteinExistence type="predicted"/>
<evidence type="ECO:0000313" key="3">
    <source>
        <dbReference type="Proteomes" id="UP000028135"/>
    </source>
</evidence>
<accession>A0A8E1C2L8</accession>
<name>A0A8E1C2L8_9SPHN</name>
<dbReference type="EMBL" id="JANF02000056">
    <property type="protein sequence ID" value="KER36324.1"/>
    <property type="molecule type" value="Genomic_DNA"/>
</dbReference>
<comment type="caution">
    <text evidence="2">The sequence shown here is derived from an EMBL/GenBank/DDBJ whole genome shotgun (WGS) entry which is preliminary data.</text>
</comment>
<keyword evidence="1" id="KW-0812">Transmembrane</keyword>
<protein>
    <submittedName>
        <fullName evidence="2">Uncharacterized protein</fullName>
    </submittedName>
</protein>
<sequence length="239" mass="26496">MVLAICSSVNWDATGSMLSGIGTIIGALAVIYAAHKGSDTFKQWRRQKNEERRIELAEQVLTLAYKLRRAIEGIRSPAMWGAEQNEVYDELRKNGVIDDQTPEGHKGILATAQATISRSNAQKALWDALLDTMPTAKAVFGDEVENALNEIWKQRSRIITAAQRYARFIHQTTPHTEEAREKQFKKQDEIEAVIWFGGDADGVDAVANSINGAIKSLEDTLLLIIRSDTPFGISKNGID</sequence>